<reference evidence="2" key="1">
    <citation type="journal article" date="2020" name="Stud. Mycol.">
        <title>101 Dothideomycetes genomes: a test case for predicting lifestyles and emergence of pathogens.</title>
        <authorList>
            <person name="Haridas S."/>
            <person name="Albert R."/>
            <person name="Binder M."/>
            <person name="Bloem J."/>
            <person name="Labutti K."/>
            <person name="Salamov A."/>
            <person name="Andreopoulos B."/>
            <person name="Baker S."/>
            <person name="Barry K."/>
            <person name="Bills G."/>
            <person name="Bluhm B."/>
            <person name="Cannon C."/>
            <person name="Castanera R."/>
            <person name="Culley D."/>
            <person name="Daum C."/>
            <person name="Ezra D."/>
            <person name="Gonzalez J."/>
            <person name="Henrissat B."/>
            <person name="Kuo A."/>
            <person name="Liang C."/>
            <person name="Lipzen A."/>
            <person name="Lutzoni F."/>
            <person name="Magnuson J."/>
            <person name="Mondo S."/>
            <person name="Nolan M."/>
            <person name="Ohm R."/>
            <person name="Pangilinan J."/>
            <person name="Park H.-J."/>
            <person name="Ramirez L."/>
            <person name="Alfaro M."/>
            <person name="Sun H."/>
            <person name="Tritt A."/>
            <person name="Yoshinaga Y."/>
            <person name="Zwiers L.-H."/>
            <person name="Turgeon B."/>
            <person name="Goodwin S."/>
            <person name="Spatafora J."/>
            <person name="Crous P."/>
            <person name="Grigoriev I."/>
        </authorList>
    </citation>
    <scope>NUCLEOTIDE SEQUENCE</scope>
    <source>
        <strain evidence="2">CBS 122368</strain>
    </source>
</reference>
<feature type="chain" id="PRO_5025410407" description="AA1-like domain-containing protein" evidence="1">
    <location>
        <begin position="20"/>
        <end position="158"/>
    </location>
</feature>
<dbReference type="Proteomes" id="UP000800094">
    <property type="component" value="Unassembled WGS sequence"/>
</dbReference>
<evidence type="ECO:0000256" key="1">
    <source>
        <dbReference type="SAM" id="SignalP"/>
    </source>
</evidence>
<feature type="signal peptide" evidence="1">
    <location>
        <begin position="1"/>
        <end position="19"/>
    </location>
</feature>
<evidence type="ECO:0000313" key="3">
    <source>
        <dbReference type="Proteomes" id="UP000800094"/>
    </source>
</evidence>
<keyword evidence="3" id="KW-1185">Reference proteome</keyword>
<keyword evidence="1" id="KW-0732">Signal</keyword>
<sequence length="158" mass="17364">MHSILSLSLFLALPPFSFALPAPSSPPFDITWYVTSFEVLDGSATNTPSYASFTFVDPRPEYHFNISCFGFPSSGDSVFSPRMRRCGSAPDNVHVRITDGEVQFRRSWQSQSGEWLSGIATQGTYWNEGEGGNATSTAEGKLYTRTTDWAFPVTSIVG</sequence>
<accession>A0A6A6IZ03</accession>
<dbReference type="EMBL" id="ML987190">
    <property type="protein sequence ID" value="KAF2255142.1"/>
    <property type="molecule type" value="Genomic_DNA"/>
</dbReference>
<protein>
    <recommendedName>
        <fullName evidence="4">AA1-like domain-containing protein</fullName>
    </recommendedName>
</protein>
<dbReference type="AlphaFoldDB" id="A0A6A6IZ03"/>
<proteinExistence type="predicted"/>
<evidence type="ECO:0000313" key="2">
    <source>
        <dbReference type="EMBL" id="KAF2255142.1"/>
    </source>
</evidence>
<dbReference type="RefSeq" id="XP_033690146.1">
    <property type="nucleotide sequence ID" value="XM_033832740.1"/>
</dbReference>
<evidence type="ECO:0008006" key="4">
    <source>
        <dbReference type="Google" id="ProtNLM"/>
    </source>
</evidence>
<gene>
    <name evidence="2" type="ORF">BU26DRAFT_559761</name>
</gene>
<dbReference type="OrthoDB" id="3795775at2759"/>
<organism evidence="2 3">
    <name type="scientific">Trematosphaeria pertusa</name>
    <dbReference type="NCBI Taxonomy" id="390896"/>
    <lineage>
        <taxon>Eukaryota</taxon>
        <taxon>Fungi</taxon>
        <taxon>Dikarya</taxon>
        <taxon>Ascomycota</taxon>
        <taxon>Pezizomycotina</taxon>
        <taxon>Dothideomycetes</taxon>
        <taxon>Pleosporomycetidae</taxon>
        <taxon>Pleosporales</taxon>
        <taxon>Massarineae</taxon>
        <taxon>Trematosphaeriaceae</taxon>
        <taxon>Trematosphaeria</taxon>
    </lineage>
</organism>
<dbReference type="GeneID" id="54586070"/>
<name>A0A6A6IZ03_9PLEO</name>